<accession>A0A2S8F9P1</accession>
<dbReference type="PANTHER" id="PTHR44520:SF2">
    <property type="entry name" value="RESPONSE REGULATOR RCP1"/>
    <property type="match status" value="1"/>
</dbReference>
<dbReference type="Gene3D" id="3.40.50.2300">
    <property type="match status" value="1"/>
</dbReference>
<dbReference type="EMBL" id="PUIB01000024">
    <property type="protein sequence ID" value="PQO28883.1"/>
    <property type="molecule type" value="Genomic_DNA"/>
</dbReference>
<comment type="caution">
    <text evidence="3">The sequence shown here is derived from an EMBL/GenBank/DDBJ whole genome shotgun (WGS) entry which is preliminary data.</text>
</comment>
<gene>
    <name evidence="3" type="ORF">C5Y98_24275</name>
</gene>
<dbReference type="Pfam" id="PF00072">
    <property type="entry name" value="Response_reg"/>
    <property type="match status" value="1"/>
</dbReference>
<sequence>MIADQISILLVEDDDLDADIVRRSLSKQKITNPLVRARDGLEALKILRGSESQEGLKRPYLILLDLNMPRMSGVEFLDEIRQDEQLRESMIFVLSTLPDAPGLLEGHEKEITGYLTKGAFSETFVNHLNSLKP</sequence>
<dbReference type="SUPFAM" id="SSF52172">
    <property type="entry name" value="CheY-like"/>
    <property type="match status" value="1"/>
</dbReference>
<dbReference type="GO" id="GO:0000160">
    <property type="term" value="P:phosphorelay signal transduction system"/>
    <property type="evidence" value="ECO:0007669"/>
    <property type="project" value="InterPro"/>
</dbReference>
<proteinExistence type="predicted"/>
<dbReference type="AlphaFoldDB" id="A0A2S8F9P1"/>
<dbReference type="Proteomes" id="UP000239388">
    <property type="component" value="Unassembled WGS sequence"/>
</dbReference>
<dbReference type="InterPro" id="IPR052893">
    <property type="entry name" value="TCS_response_regulator"/>
</dbReference>
<name>A0A2S8F9P1_9BACT</name>
<evidence type="ECO:0000313" key="4">
    <source>
        <dbReference type="Proteomes" id="UP000239388"/>
    </source>
</evidence>
<dbReference type="PROSITE" id="PS50110">
    <property type="entry name" value="RESPONSE_REGULATORY"/>
    <property type="match status" value="1"/>
</dbReference>
<dbReference type="InterPro" id="IPR011006">
    <property type="entry name" value="CheY-like_superfamily"/>
</dbReference>
<dbReference type="OrthoDB" id="195863at2"/>
<evidence type="ECO:0000259" key="2">
    <source>
        <dbReference type="PROSITE" id="PS50110"/>
    </source>
</evidence>
<keyword evidence="1" id="KW-0597">Phosphoprotein</keyword>
<evidence type="ECO:0000256" key="1">
    <source>
        <dbReference type="PROSITE-ProRule" id="PRU00169"/>
    </source>
</evidence>
<dbReference type="SMART" id="SM00448">
    <property type="entry name" value="REC"/>
    <property type="match status" value="1"/>
</dbReference>
<dbReference type="RefSeq" id="WP_105358214.1">
    <property type="nucleotide sequence ID" value="NZ_PUIB01000024.1"/>
</dbReference>
<feature type="domain" description="Response regulatory" evidence="2">
    <location>
        <begin position="7"/>
        <end position="132"/>
    </location>
</feature>
<dbReference type="PANTHER" id="PTHR44520">
    <property type="entry name" value="RESPONSE REGULATOR RCP1-RELATED"/>
    <property type="match status" value="1"/>
</dbReference>
<feature type="modified residue" description="4-aspartylphosphate" evidence="1">
    <location>
        <position position="65"/>
    </location>
</feature>
<organism evidence="3 4">
    <name type="scientific">Blastopirellula marina</name>
    <dbReference type="NCBI Taxonomy" id="124"/>
    <lineage>
        <taxon>Bacteria</taxon>
        <taxon>Pseudomonadati</taxon>
        <taxon>Planctomycetota</taxon>
        <taxon>Planctomycetia</taxon>
        <taxon>Pirellulales</taxon>
        <taxon>Pirellulaceae</taxon>
        <taxon>Blastopirellula</taxon>
    </lineage>
</organism>
<reference evidence="3 4" key="1">
    <citation type="submission" date="2018-02" db="EMBL/GenBank/DDBJ databases">
        <title>Comparative genomes isolates from brazilian mangrove.</title>
        <authorList>
            <person name="Araujo J.E."/>
            <person name="Taketani R.G."/>
            <person name="Silva M.C.P."/>
            <person name="Loureco M.V."/>
            <person name="Andreote F.D."/>
        </authorList>
    </citation>
    <scope>NUCLEOTIDE SEQUENCE [LARGE SCALE GENOMIC DNA]</scope>
    <source>
        <strain evidence="3 4">NAP PRIS-MGV</strain>
    </source>
</reference>
<protein>
    <submittedName>
        <fullName evidence="3">Two-component system response regulator</fullName>
    </submittedName>
</protein>
<evidence type="ECO:0000313" key="3">
    <source>
        <dbReference type="EMBL" id="PQO28883.1"/>
    </source>
</evidence>
<dbReference type="InterPro" id="IPR001789">
    <property type="entry name" value="Sig_transdc_resp-reg_receiver"/>
</dbReference>